<comment type="caution">
    <text evidence="1">The sequence shown here is derived from an EMBL/GenBank/DDBJ whole genome shotgun (WGS) entry which is preliminary data.</text>
</comment>
<evidence type="ECO:0000313" key="2">
    <source>
        <dbReference type="Proteomes" id="UP000325315"/>
    </source>
</evidence>
<reference evidence="2" key="1">
    <citation type="journal article" date="2019" name="Plant Biotechnol. J.">
        <title>Genome sequencing of the Australian wild diploid species Gossypium australe highlights disease resistance and delayed gland morphogenesis.</title>
        <authorList>
            <person name="Cai Y."/>
            <person name="Cai X."/>
            <person name="Wang Q."/>
            <person name="Wang P."/>
            <person name="Zhang Y."/>
            <person name="Cai C."/>
            <person name="Xu Y."/>
            <person name="Wang K."/>
            <person name="Zhou Z."/>
            <person name="Wang C."/>
            <person name="Geng S."/>
            <person name="Li B."/>
            <person name="Dong Q."/>
            <person name="Hou Y."/>
            <person name="Wang H."/>
            <person name="Ai P."/>
            <person name="Liu Z."/>
            <person name="Yi F."/>
            <person name="Sun M."/>
            <person name="An G."/>
            <person name="Cheng J."/>
            <person name="Zhang Y."/>
            <person name="Shi Q."/>
            <person name="Xie Y."/>
            <person name="Shi X."/>
            <person name="Chang Y."/>
            <person name="Huang F."/>
            <person name="Chen Y."/>
            <person name="Hong S."/>
            <person name="Mi L."/>
            <person name="Sun Q."/>
            <person name="Zhang L."/>
            <person name="Zhou B."/>
            <person name="Peng R."/>
            <person name="Zhang X."/>
            <person name="Liu F."/>
        </authorList>
    </citation>
    <scope>NUCLEOTIDE SEQUENCE [LARGE SCALE GENOMIC DNA]</scope>
    <source>
        <strain evidence="2">cv. PA1801</strain>
    </source>
</reference>
<dbReference type="Proteomes" id="UP000325315">
    <property type="component" value="Unassembled WGS sequence"/>
</dbReference>
<evidence type="ECO:0000313" key="1">
    <source>
        <dbReference type="EMBL" id="KAA3483982.1"/>
    </source>
</evidence>
<sequence>MIEHTQVEWKQIENKLNGNNYKEWKWNLIIVLSCEKLKIVLNNKGHWPLKLRLENPGKKSDKTTKAILNKLEDMCKGQATLAQKSTITSLMNDQ</sequence>
<accession>A0A5B6WT30</accession>
<dbReference type="OrthoDB" id="994444at2759"/>
<organism evidence="1 2">
    <name type="scientific">Gossypium australe</name>
    <dbReference type="NCBI Taxonomy" id="47621"/>
    <lineage>
        <taxon>Eukaryota</taxon>
        <taxon>Viridiplantae</taxon>
        <taxon>Streptophyta</taxon>
        <taxon>Embryophyta</taxon>
        <taxon>Tracheophyta</taxon>
        <taxon>Spermatophyta</taxon>
        <taxon>Magnoliopsida</taxon>
        <taxon>eudicotyledons</taxon>
        <taxon>Gunneridae</taxon>
        <taxon>Pentapetalae</taxon>
        <taxon>rosids</taxon>
        <taxon>malvids</taxon>
        <taxon>Malvales</taxon>
        <taxon>Malvaceae</taxon>
        <taxon>Malvoideae</taxon>
        <taxon>Gossypium</taxon>
    </lineage>
</organism>
<protein>
    <submittedName>
        <fullName evidence="1">Uncharacterized protein</fullName>
    </submittedName>
</protein>
<keyword evidence="2" id="KW-1185">Reference proteome</keyword>
<dbReference type="EMBL" id="SMMG02000002">
    <property type="protein sequence ID" value="KAA3483982.1"/>
    <property type="molecule type" value="Genomic_DNA"/>
</dbReference>
<proteinExistence type="predicted"/>
<dbReference type="AlphaFoldDB" id="A0A5B6WT30"/>
<gene>
    <name evidence="1" type="ORF">EPI10_006099</name>
</gene>
<name>A0A5B6WT30_9ROSI</name>